<evidence type="ECO:0000259" key="6">
    <source>
        <dbReference type="SMART" id="SM00829"/>
    </source>
</evidence>
<dbReference type="InterPro" id="IPR013149">
    <property type="entry name" value="ADH-like_C"/>
</dbReference>
<evidence type="ECO:0000313" key="7">
    <source>
        <dbReference type="EMBL" id="PRY30777.1"/>
    </source>
</evidence>
<dbReference type="Gene3D" id="3.40.50.720">
    <property type="entry name" value="NAD(P)-binding Rossmann-like Domain"/>
    <property type="match status" value="1"/>
</dbReference>
<evidence type="ECO:0000256" key="3">
    <source>
        <dbReference type="ARBA" id="ARBA00022833"/>
    </source>
</evidence>
<keyword evidence="8" id="KW-1185">Reference proteome</keyword>
<keyword evidence="3 5" id="KW-0862">Zinc</keyword>
<dbReference type="Pfam" id="PF08240">
    <property type="entry name" value="ADH_N"/>
    <property type="match status" value="1"/>
</dbReference>
<dbReference type="GO" id="GO:0008270">
    <property type="term" value="F:zinc ion binding"/>
    <property type="evidence" value="ECO:0007669"/>
    <property type="project" value="InterPro"/>
</dbReference>
<dbReference type="InterPro" id="IPR050129">
    <property type="entry name" value="Zn_alcohol_dh"/>
</dbReference>
<evidence type="ECO:0000256" key="2">
    <source>
        <dbReference type="ARBA" id="ARBA00022723"/>
    </source>
</evidence>
<evidence type="ECO:0000256" key="5">
    <source>
        <dbReference type="RuleBase" id="RU361277"/>
    </source>
</evidence>
<dbReference type="SUPFAM" id="SSF50129">
    <property type="entry name" value="GroES-like"/>
    <property type="match status" value="1"/>
</dbReference>
<dbReference type="PROSITE" id="PS00059">
    <property type="entry name" value="ADH_ZINC"/>
    <property type="match status" value="1"/>
</dbReference>
<name>A0A2T0SBH3_9ACTN</name>
<dbReference type="AlphaFoldDB" id="A0A2T0SBH3"/>
<dbReference type="SUPFAM" id="SSF51735">
    <property type="entry name" value="NAD(P)-binding Rossmann-fold domains"/>
    <property type="match status" value="1"/>
</dbReference>
<dbReference type="Pfam" id="PF00107">
    <property type="entry name" value="ADH_zinc_N"/>
    <property type="match status" value="1"/>
</dbReference>
<evidence type="ECO:0000313" key="8">
    <source>
        <dbReference type="Proteomes" id="UP000239209"/>
    </source>
</evidence>
<dbReference type="Proteomes" id="UP000239209">
    <property type="component" value="Unassembled WGS sequence"/>
</dbReference>
<dbReference type="SMART" id="SM00829">
    <property type="entry name" value="PKS_ER"/>
    <property type="match status" value="1"/>
</dbReference>
<reference evidence="7 8" key="1">
    <citation type="submission" date="2018-03" db="EMBL/GenBank/DDBJ databases">
        <title>Genomic Encyclopedia of Archaeal and Bacterial Type Strains, Phase II (KMG-II): from individual species to whole genera.</title>
        <authorList>
            <person name="Goeker M."/>
        </authorList>
    </citation>
    <scope>NUCLEOTIDE SEQUENCE [LARGE SCALE GENOMIC DNA]</scope>
    <source>
        <strain evidence="7 8">DSM 45348</strain>
    </source>
</reference>
<dbReference type="InterPro" id="IPR036291">
    <property type="entry name" value="NAD(P)-bd_dom_sf"/>
</dbReference>
<dbReference type="EMBL" id="PVZG01000004">
    <property type="protein sequence ID" value="PRY30777.1"/>
    <property type="molecule type" value="Genomic_DNA"/>
</dbReference>
<dbReference type="PANTHER" id="PTHR43401">
    <property type="entry name" value="L-THREONINE 3-DEHYDROGENASE"/>
    <property type="match status" value="1"/>
</dbReference>
<gene>
    <name evidence="7" type="ORF">CLV70_104329</name>
</gene>
<dbReference type="OrthoDB" id="9797931at2"/>
<dbReference type="InterPro" id="IPR011032">
    <property type="entry name" value="GroES-like_sf"/>
</dbReference>
<keyword evidence="4" id="KW-0560">Oxidoreductase</keyword>
<proteinExistence type="inferred from homology"/>
<keyword evidence="2 5" id="KW-0479">Metal-binding</keyword>
<dbReference type="InterPro" id="IPR020843">
    <property type="entry name" value="ER"/>
</dbReference>
<dbReference type="InterPro" id="IPR002328">
    <property type="entry name" value="ADH_Zn_CS"/>
</dbReference>
<comment type="caution">
    <text evidence="7">The sequence shown here is derived from an EMBL/GenBank/DDBJ whole genome shotgun (WGS) entry which is preliminary data.</text>
</comment>
<dbReference type="RefSeq" id="WP_106126376.1">
    <property type="nucleotide sequence ID" value="NZ_PVZG01000004.1"/>
</dbReference>
<dbReference type="InterPro" id="IPR013154">
    <property type="entry name" value="ADH-like_N"/>
</dbReference>
<comment type="cofactor">
    <cofactor evidence="1 5">
        <name>Zn(2+)</name>
        <dbReference type="ChEBI" id="CHEBI:29105"/>
    </cofactor>
</comment>
<dbReference type="Gene3D" id="3.90.180.10">
    <property type="entry name" value="Medium-chain alcohol dehydrogenases, catalytic domain"/>
    <property type="match status" value="1"/>
</dbReference>
<protein>
    <submittedName>
        <fullName evidence="7">L-iditol 2-dehydrogenase/L-idonate 5-dehydrogenase</fullName>
    </submittedName>
</protein>
<evidence type="ECO:0000256" key="4">
    <source>
        <dbReference type="ARBA" id="ARBA00023002"/>
    </source>
</evidence>
<dbReference type="GO" id="GO:0016491">
    <property type="term" value="F:oxidoreductase activity"/>
    <property type="evidence" value="ECO:0007669"/>
    <property type="project" value="UniProtKB-KW"/>
</dbReference>
<dbReference type="PANTHER" id="PTHR43401:SF2">
    <property type="entry name" value="L-THREONINE 3-DEHYDROGENASE"/>
    <property type="match status" value="1"/>
</dbReference>
<accession>A0A2T0SBH3</accession>
<evidence type="ECO:0000256" key="1">
    <source>
        <dbReference type="ARBA" id="ARBA00001947"/>
    </source>
</evidence>
<feature type="domain" description="Enoyl reductase (ER)" evidence="6">
    <location>
        <begin position="10"/>
        <end position="332"/>
    </location>
</feature>
<comment type="similarity">
    <text evidence="5">Belongs to the zinc-containing alcohol dehydrogenase family.</text>
</comment>
<sequence>MNASSPVMPAVLFTPERRTVLAERPEPAATYGQVLIEVDLTGICGSDLHAAELPVYAPGHILGHEVTGRVHSVGDGVDGWQPGQRVAINPNGNVCGTCRWCRAGRYNQCVRATMETAVGLQHDGGLAPRLLLAPSTLRPLPETMGRVEAAWVEPAATALRAVRLAGDVAGRTVLVTGGGPIGQLAIRLLRLAGAGRIVLTEPAAERRRFGVASGADETLAPDQAGEPAVAAVIECSGNAAATRQALGALEPGGTLVVVGGGPGSGLDPITILLKELVVRGSFTYLEEFDEVIPMLADGRLAVADLTTDVVPLAATLDAIASLRRASTMKVLVDPHR</sequence>
<organism evidence="7 8">
    <name type="scientific">Pseudosporangium ferrugineum</name>
    <dbReference type="NCBI Taxonomy" id="439699"/>
    <lineage>
        <taxon>Bacteria</taxon>
        <taxon>Bacillati</taxon>
        <taxon>Actinomycetota</taxon>
        <taxon>Actinomycetes</taxon>
        <taxon>Micromonosporales</taxon>
        <taxon>Micromonosporaceae</taxon>
        <taxon>Pseudosporangium</taxon>
    </lineage>
</organism>